<evidence type="ECO:0000259" key="1">
    <source>
        <dbReference type="SMART" id="SM00465"/>
    </source>
</evidence>
<proteinExistence type="predicted"/>
<dbReference type="SUPFAM" id="SSF82771">
    <property type="entry name" value="GIY-YIG endonuclease"/>
    <property type="match status" value="1"/>
</dbReference>
<dbReference type="InterPro" id="IPR006350">
    <property type="entry name" value="Intron_endoG1"/>
</dbReference>
<evidence type="ECO:0000313" key="2">
    <source>
        <dbReference type="EMBL" id="QHS96096.1"/>
    </source>
</evidence>
<accession>A0A6C0BV34</accession>
<dbReference type="AlphaFoldDB" id="A0A6C0BV34"/>
<dbReference type="InterPro" id="IPR000305">
    <property type="entry name" value="GIY-YIG_endonuc"/>
</dbReference>
<feature type="domain" description="GIY-YIG" evidence="1">
    <location>
        <begin position="4"/>
        <end position="104"/>
    </location>
</feature>
<dbReference type="SMART" id="SM00465">
    <property type="entry name" value="GIYc"/>
    <property type="match status" value="1"/>
</dbReference>
<dbReference type="EMBL" id="MN739263">
    <property type="protein sequence ID" value="QHS96096.1"/>
    <property type="molecule type" value="Genomic_DNA"/>
</dbReference>
<organism evidence="2">
    <name type="scientific">viral metagenome</name>
    <dbReference type="NCBI Taxonomy" id="1070528"/>
    <lineage>
        <taxon>unclassified sequences</taxon>
        <taxon>metagenomes</taxon>
        <taxon>organismal metagenomes</taxon>
    </lineage>
</organism>
<reference evidence="2" key="1">
    <citation type="journal article" date="2020" name="Nature">
        <title>Giant virus diversity and host interactions through global metagenomics.</title>
        <authorList>
            <person name="Schulz F."/>
            <person name="Roux S."/>
            <person name="Paez-Espino D."/>
            <person name="Jungbluth S."/>
            <person name="Walsh D.A."/>
            <person name="Denef V.J."/>
            <person name="McMahon K.D."/>
            <person name="Konstantinidis K.T."/>
            <person name="Eloe-Fadrosh E.A."/>
            <person name="Kyrpides N.C."/>
            <person name="Woyke T."/>
        </authorList>
    </citation>
    <scope>NUCLEOTIDE SEQUENCE</scope>
    <source>
        <strain evidence="2">GVMAG-M-3300019093-7</strain>
    </source>
</reference>
<name>A0A6C0BV34_9ZZZZ</name>
<dbReference type="GO" id="GO:0004519">
    <property type="term" value="F:endonuclease activity"/>
    <property type="evidence" value="ECO:0007669"/>
    <property type="project" value="InterPro"/>
</dbReference>
<dbReference type="NCBIfam" id="TIGR01453">
    <property type="entry name" value="grpIintron_endo"/>
    <property type="match status" value="1"/>
</dbReference>
<dbReference type="Gene3D" id="3.40.1440.10">
    <property type="entry name" value="GIY-YIG endonuclease"/>
    <property type="match status" value="1"/>
</dbReference>
<dbReference type="InterPro" id="IPR035901">
    <property type="entry name" value="GIY-YIG_endonuc_sf"/>
</dbReference>
<protein>
    <recommendedName>
        <fullName evidence="1">GIY-YIG domain-containing protein</fullName>
    </recommendedName>
</protein>
<dbReference type="CDD" id="cd10443">
    <property type="entry name" value="GIY-YIG_HE_Tlr8p_PBC-V_like"/>
    <property type="match status" value="1"/>
</dbReference>
<sequence>MDNQGEIYCIKSPSGKMYVGQCVKILSSGKKWGYINRWKDHIRDSNGKNCCRLLNNSIRKYGSENFSIEILKECPIDELNYYENYYIELLNTMSPHGYNLTLGGSSGRNSQETINLKRINMIGKNLGKVYPKRIRKREEDSSLPKYLRHYKDSNGKEGYRISHHPFLKDKSFFGKTISLEEKLNSALNYLNTADIRLRFNE</sequence>